<dbReference type="EMBL" id="CM042010">
    <property type="protein sequence ID" value="KAI3780617.1"/>
    <property type="molecule type" value="Genomic_DNA"/>
</dbReference>
<dbReference type="Proteomes" id="UP001055811">
    <property type="component" value="Linkage Group LG02"/>
</dbReference>
<proteinExistence type="predicted"/>
<comment type="caution">
    <text evidence="1">The sequence shown here is derived from an EMBL/GenBank/DDBJ whole genome shotgun (WGS) entry which is preliminary data.</text>
</comment>
<reference evidence="2" key="1">
    <citation type="journal article" date="2022" name="Mol. Ecol. Resour.">
        <title>The genomes of chicory, endive, great burdock and yacon provide insights into Asteraceae palaeo-polyploidization history and plant inulin production.</title>
        <authorList>
            <person name="Fan W."/>
            <person name="Wang S."/>
            <person name="Wang H."/>
            <person name="Wang A."/>
            <person name="Jiang F."/>
            <person name="Liu H."/>
            <person name="Zhao H."/>
            <person name="Xu D."/>
            <person name="Zhang Y."/>
        </authorList>
    </citation>
    <scope>NUCLEOTIDE SEQUENCE [LARGE SCALE GENOMIC DNA]</scope>
    <source>
        <strain evidence="2">cv. Punajuju</strain>
    </source>
</reference>
<name>A0ACB9GB55_CICIN</name>
<accession>A0ACB9GB55</accession>
<sequence>MVKDEWRFKENSEVHAAASLTMRNILESLMGNIDEVWTGKPMIHLGHGDPLVYPCFRTSPIVEDALVEAIRSAKFNCYAAGAGINPARRAVANYLSRDIPYKLTTDDVFLTVGAEHAIHVLLTVLACPGANILFPKPNYPTYEARARFSSLEVRHFDLIPEKGWEVLVEAQEVDLDGVKALADNKTVAIVLINPGNPCGSVFTFDHMQKIAETARELGILVIADEVYAHQVFGEKSFIPMGIVNSLKSCLLITAEPPTVIQGAVPRILESTPESFFLNINNLLKEAADMFYERLKEIPLLACPHKPEGSMFVLVKLNLSGFEDVVDDIDFCMMLAKEESMILLPGEAVGLKNWIRVSFAAEQKVLEDAIGRMKVFCLRHAKYY</sequence>
<gene>
    <name evidence="1" type="ORF">L2E82_10602</name>
</gene>
<reference evidence="1 2" key="2">
    <citation type="journal article" date="2022" name="Mol. Ecol. Resour.">
        <title>The genomes of chicory, endive, great burdock and yacon provide insights into Asteraceae paleo-polyploidization history and plant inulin production.</title>
        <authorList>
            <person name="Fan W."/>
            <person name="Wang S."/>
            <person name="Wang H."/>
            <person name="Wang A."/>
            <person name="Jiang F."/>
            <person name="Liu H."/>
            <person name="Zhao H."/>
            <person name="Xu D."/>
            <person name="Zhang Y."/>
        </authorList>
    </citation>
    <scope>NUCLEOTIDE SEQUENCE [LARGE SCALE GENOMIC DNA]</scope>
    <source>
        <strain evidence="2">cv. Punajuju</strain>
        <tissue evidence="1">Leaves</tissue>
    </source>
</reference>
<evidence type="ECO:0000313" key="1">
    <source>
        <dbReference type="EMBL" id="KAI3780617.1"/>
    </source>
</evidence>
<keyword evidence="2" id="KW-1185">Reference proteome</keyword>
<protein>
    <submittedName>
        <fullName evidence="1">Uncharacterized protein</fullName>
    </submittedName>
</protein>
<evidence type="ECO:0000313" key="2">
    <source>
        <dbReference type="Proteomes" id="UP001055811"/>
    </source>
</evidence>
<organism evidence="1 2">
    <name type="scientific">Cichorium intybus</name>
    <name type="common">Chicory</name>
    <dbReference type="NCBI Taxonomy" id="13427"/>
    <lineage>
        <taxon>Eukaryota</taxon>
        <taxon>Viridiplantae</taxon>
        <taxon>Streptophyta</taxon>
        <taxon>Embryophyta</taxon>
        <taxon>Tracheophyta</taxon>
        <taxon>Spermatophyta</taxon>
        <taxon>Magnoliopsida</taxon>
        <taxon>eudicotyledons</taxon>
        <taxon>Gunneridae</taxon>
        <taxon>Pentapetalae</taxon>
        <taxon>asterids</taxon>
        <taxon>campanulids</taxon>
        <taxon>Asterales</taxon>
        <taxon>Asteraceae</taxon>
        <taxon>Cichorioideae</taxon>
        <taxon>Cichorieae</taxon>
        <taxon>Cichoriinae</taxon>
        <taxon>Cichorium</taxon>
    </lineage>
</organism>